<reference evidence="1 2" key="1">
    <citation type="submission" date="2016-11" db="EMBL/GenBank/DDBJ databases">
        <authorList>
            <person name="Jaros S."/>
            <person name="Januszkiewicz K."/>
            <person name="Wedrychowicz H."/>
        </authorList>
    </citation>
    <scope>NUCLEOTIDE SEQUENCE [LARGE SCALE GENOMIC DNA]</scope>
    <source>
        <strain evidence="1 2">DSM 16112</strain>
    </source>
</reference>
<keyword evidence="2" id="KW-1185">Reference proteome</keyword>
<gene>
    <name evidence="1" type="ORF">SAMN02745117_00926</name>
</gene>
<organism evidence="1 2">
    <name type="scientific">Lampropedia hyalina DSM 16112</name>
    <dbReference type="NCBI Taxonomy" id="1122156"/>
    <lineage>
        <taxon>Bacteria</taxon>
        <taxon>Pseudomonadati</taxon>
        <taxon>Pseudomonadota</taxon>
        <taxon>Betaproteobacteria</taxon>
        <taxon>Burkholderiales</taxon>
        <taxon>Comamonadaceae</taxon>
        <taxon>Lampropedia</taxon>
    </lineage>
</organism>
<evidence type="ECO:0000313" key="1">
    <source>
        <dbReference type="EMBL" id="SHE85477.1"/>
    </source>
</evidence>
<protein>
    <submittedName>
        <fullName evidence="1">Uncharacterized protein</fullName>
    </submittedName>
</protein>
<dbReference type="EMBL" id="FQUZ01000008">
    <property type="protein sequence ID" value="SHE85477.1"/>
    <property type="molecule type" value="Genomic_DNA"/>
</dbReference>
<sequence>MSISSPSPLPNRVQEAIALAKTESGTAEQLVLARILEQRIRIKTRELEQARHAGRVGGRIQQRSLLHIAGNAAQSNHLLLAGRDFALQHPLATGFALGFGLVAAPRRLLRAVTVVLPLILRFSR</sequence>
<accession>A0A1M4WWE9</accession>
<dbReference type="Proteomes" id="UP000184327">
    <property type="component" value="Unassembled WGS sequence"/>
</dbReference>
<dbReference type="RefSeq" id="WP_084522851.1">
    <property type="nucleotide sequence ID" value="NZ_FQUZ01000008.1"/>
</dbReference>
<dbReference type="STRING" id="1122156.SAMN02745117_00926"/>
<evidence type="ECO:0000313" key="2">
    <source>
        <dbReference type="Proteomes" id="UP000184327"/>
    </source>
</evidence>
<name>A0A1M4WWE9_9BURK</name>
<dbReference type="AlphaFoldDB" id="A0A1M4WWE9"/>
<dbReference type="OrthoDB" id="10018530at2"/>
<proteinExistence type="predicted"/>